<gene>
    <name evidence="2" type="ORF">FNV43_RR21316</name>
</gene>
<name>A0A8K0GVA3_9ROSA</name>
<reference evidence="2" key="1">
    <citation type="submission" date="2020-03" db="EMBL/GenBank/DDBJ databases">
        <title>A high-quality chromosome-level genome assembly of a woody plant with both climbing and erect habits, Rhamnella rubrinervis.</title>
        <authorList>
            <person name="Lu Z."/>
            <person name="Yang Y."/>
            <person name="Zhu X."/>
            <person name="Sun Y."/>
        </authorList>
    </citation>
    <scope>NUCLEOTIDE SEQUENCE</scope>
    <source>
        <strain evidence="2">BYM</strain>
        <tissue evidence="2">Leaf</tissue>
    </source>
</reference>
<feature type="region of interest" description="Disordered" evidence="1">
    <location>
        <begin position="1"/>
        <end position="36"/>
    </location>
</feature>
<dbReference type="PANTHER" id="PTHR35735">
    <property type="entry name" value="PROTEIN NIM1-INTERACTING 2"/>
    <property type="match status" value="1"/>
</dbReference>
<dbReference type="EMBL" id="VOIH02000009">
    <property type="protein sequence ID" value="KAF3438553.1"/>
    <property type="molecule type" value="Genomic_DNA"/>
</dbReference>
<protein>
    <submittedName>
        <fullName evidence="2">Uncharacterized protein</fullName>
    </submittedName>
</protein>
<dbReference type="InterPro" id="IPR034577">
    <property type="entry name" value="NIMIN-2"/>
</dbReference>
<dbReference type="Proteomes" id="UP000796880">
    <property type="component" value="Unassembled WGS sequence"/>
</dbReference>
<keyword evidence="3" id="KW-1185">Reference proteome</keyword>
<dbReference type="OrthoDB" id="1098796at2759"/>
<feature type="compositionally biased region" description="Basic and acidic residues" evidence="1">
    <location>
        <begin position="16"/>
        <end position="30"/>
    </location>
</feature>
<dbReference type="GO" id="GO:0010112">
    <property type="term" value="P:regulation of systemic acquired resistance"/>
    <property type="evidence" value="ECO:0007669"/>
    <property type="project" value="InterPro"/>
</dbReference>
<accession>A0A8K0GVA3</accession>
<comment type="caution">
    <text evidence="2">The sequence shown here is derived from an EMBL/GenBank/DDBJ whole genome shotgun (WGS) entry which is preliminary data.</text>
</comment>
<evidence type="ECO:0000313" key="3">
    <source>
        <dbReference type="Proteomes" id="UP000796880"/>
    </source>
</evidence>
<dbReference type="AlphaFoldDB" id="A0A8K0GVA3"/>
<dbReference type="PANTHER" id="PTHR35735:SF5">
    <property type="entry name" value="PROTEIN NIM1-INTERACTING 2"/>
    <property type="match status" value="1"/>
</dbReference>
<evidence type="ECO:0000313" key="2">
    <source>
        <dbReference type="EMBL" id="KAF3438553.1"/>
    </source>
</evidence>
<organism evidence="2 3">
    <name type="scientific">Rhamnella rubrinervis</name>
    <dbReference type="NCBI Taxonomy" id="2594499"/>
    <lineage>
        <taxon>Eukaryota</taxon>
        <taxon>Viridiplantae</taxon>
        <taxon>Streptophyta</taxon>
        <taxon>Embryophyta</taxon>
        <taxon>Tracheophyta</taxon>
        <taxon>Spermatophyta</taxon>
        <taxon>Magnoliopsida</taxon>
        <taxon>eudicotyledons</taxon>
        <taxon>Gunneridae</taxon>
        <taxon>Pentapetalae</taxon>
        <taxon>rosids</taxon>
        <taxon>fabids</taxon>
        <taxon>Rosales</taxon>
        <taxon>Rhamnaceae</taxon>
        <taxon>rhamnoid group</taxon>
        <taxon>Rhamneae</taxon>
        <taxon>Rhamnella</taxon>
    </lineage>
</organism>
<proteinExistence type="predicted"/>
<sequence>MEKRKRVEKEEEEECERLKTKTMKEGDKEQAVPTEEEVEEFYAIVRRMQEAMKYFERGNNGGDQARRSVEGRWRAVMETEKETKEVEDEDEGLKKKAAGEERVVVVVENNNNGVDLDLNAEPVEIESST</sequence>
<evidence type="ECO:0000256" key="1">
    <source>
        <dbReference type="SAM" id="MobiDB-lite"/>
    </source>
</evidence>